<organism evidence="9 10">
    <name type="scientific">Frankliniella fusca</name>
    <dbReference type="NCBI Taxonomy" id="407009"/>
    <lineage>
        <taxon>Eukaryota</taxon>
        <taxon>Metazoa</taxon>
        <taxon>Ecdysozoa</taxon>
        <taxon>Arthropoda</taxon>
        <taxon>Hexapoda</taxon>
        <taxon>Insecta</taxon>
        <taxon>Pterygota</taxon>
        <taxon>Neoptera</taxon>
        <taxon>Paraneoptera</taxon>
        <taxon>Thysanoptera</taxon>
        <taxon>Terebrantia</taxon>
        <taxon>Thripoidea</taxon>
        <taxon>Thripidae</taxon>
        <taxon>Frankliniella</taxon>
    </lineage>
</organism>
<gene>
    <name evidence="9" type="ORF">KUF71_011560</name>
</gene>
<name>A0AAE1I2F1_9NEOP</name>
<feature type="transmembrane region" description="Helical" evidence="6">
    <location>
        <begin position="255"/>
        <end position="275"/>
    </location>
</feature>
<evidence type="ECO:0000256" key="4">
    <source>
        <dbReference type="ARBA" id="ARBA00022989"/>
    </source>
</evidence>
<evidence type="ECO:0000256" key="5">
    <source>
        <dbReference type="ARBA" id="ARBA00023136"/>
    </source>
</evidence>
<comment type="caution">
    <text evidence="9">The sequence shown here is derived from an EMBL/GenBank/DDBJ whole genome shotgun (WGS) entry which is preliminary data.</text>
</comment>
<feature type="domain" description="C2" evidence="8">
    <location>
        <begin position="11"/>
        <end position="155"/>
    </location>
</feature>
<accession>A0AAE1I2F1</accession>
<evidence type="ECO:0000313" key="9">
    <source>
        <dbReference type="EMBL" id="KAK3932232.1"/>
    </source>
</evidence>
<keyword evidence="3" id="KW-0677">Repeat</keyword>
<keyword evidence="7" id="KW-0732">Signal</keyword>
<dbReference type="Pfam" id="PF00168">
    <property type="entry name" value="C2"/>
    <property type="match status" value="1"/>
</dbReference>
<sequence>MWVDVLVLGRSLLPVPPTLALHPPAAALWELRVVVVEAAGVVGTERLLLGKDKTSDVYVRGWMSGMESDSQSTDVHFACLSGAAMWSWRMVFRFQHVWSENRVLVEEGRGVGRHPPRLHLALMDYDTFTSDDLLGTLSLDLSRLPRGAAFASNCTAKDAAGPTVNLFLARHAAGWWPALLAPSVAKPRAKGLGGKLRLELTLTPAAVADRNPAGRGREGPQALPKPQRPVEAFSMLRHPLMGVYHFVWRRHRRTLLLAVVVVLLVLFVLVAVYSLPGLLVKKIINA</sequence>
<dbReference type="InterPro" id="IPR032362">
    <property type="entry name" value="Ferlin_C"/>
</dbReference>
<keyword evidence="5 6" id="KW-0472">Membrane</keyword>
<keyword evidence="4 6" id="KW-1133">Transmembrane helix</keyword>
<reference evidence="9" key="1">
    <citation type="submission" date="2021-07" db="EMBL/GenBank/DDBJ databases">
        <authorList>
            <person name="Catto M.A."/>
            <person name="Jacobson A."/>
            <person name="Kennedy G."/>
            <person name="Labadie P."/>
            <person name="Hunt B.G."/>
            <person name="Srinivasan R."/>
        </authorList>
    </citation>
    <scope>NUCLEOTIDE SEQUENCE</scope>
    <source>
        <strain evidence="9">PL_HMW_Pooled</strain>
        <tissue evidence="9">Head</tissue>
    </source>
</reference>
<evidence type="ECO:0000256" key="7">
    <source>
        <dbReference type="SAM" id="SignalP"/>
    </source>
</evidence>
<feature type="chain" id="PRO_5042103440" evidence="7">
    <location>
        <begin position="21"/>
        <end position="286"/>
    </location>
</feature>
<reference evidence="9" key="2">
    <citation type="journal article" date="2023" name="BMC Genomics">
        <title>Pest status, molecular evolution, and epigenetic factors derived from the genome assembly of Frankliniella fusca, a thysanopteran phytovirus vector.</title>
        <authorList>
            <person name="Catto M.A."/>
            <person name="Labadie P.E."/>
            <person name="Jacobson A.L."/>
            <person name="Kennedy G.G."/>
            <person name="Srinivasan R."/>
            <person name="Hunt B.G."/>
        </authorList>
    </citation>
    <scope>NUCLEOTIDE SEQUENCE</scope>
    <source>
        <strain evidence="9">PL_HMW_Pooled</strain>
    </source>
</reference>
<dbReference type="InterPro" id="IPR037721">
    <property type="entry name" value="Ferlin"/>
</dbReference>
<dbReference type="InterPro" id="IPR000008">
    <property type="entry name" value="C2_dom"/>
</dbReference>
<dbReference type="InterPro" id="IPR035892">
    <property type="entry name" value="C2_domain_sf"/>
</dbReference>
<dbReference type="AlphaFoldDB" id="A0AAE1I2F1"/>
<keyword evidence="2 6" id="KW-0812">Transmembrane</keyword>
<dbReference type="Pfam" id="PF16165">
    <property type="entry name" value="Ferlin_C"/>
    <property type="match status" value="1"/>
</dbReference>
<evidence type="ECO:0000256" key="1">
    <source>
        <dbReference type="ARBA" id="ARBA00004167"/>
    </source>
</evidence>
<comment type="subcellular location">
    <subcellularLocation>
        <location evidence="1">Membrane</location>
        <topology evidence="1">Single-pass membrane protein</topology>
    </subcellularLocation>
</comment>
<dbReference type="CDD" id="cd08374">
    <property type="entry name" value="C2F_Ferlin"/>
    <property type="match status" value="1"/>
</dbReference>
<evidence type="ECO:0000259" key="8">
    <source>
        <dbReference type="PROSITE" id="PS50004"/>
    </source>
</evidence>
<keyword evidence="10" id="KW-1185">Reference proteome</keyword>
<protein>
    <submittedName>
        <fullName evidence="9">Otoferlin</fullName>
    </submittedName>
</protein>
<evidence type="ECO:0000256" key="3">
    <source>
        <dbReference type="ARBA" id="ARBA00022737"/>
    </source>
</evidence>
<dbReference type="PANTHER" id="PTHR12546:SF60">
    <property type="entry name" value="MISFIRE, ISOFORM F"/>
    <property type="match status" value="1"/>
</dbReference>
<evidence type="ECO:0000313" key="10">
    <source>
        <dbReference type="Proteomes" id="UP001219518"/>
    </source>
</evidence>
<evidence type="ECO:0000256" key="6">
    <source>
        <dbReference type="SAM" id="Phobius"/>
    </source>
</evidence>
<dbReference type="Gene3D" id="2.60.40.150">
    <property type="entry name" value="C2 domain"/>
    <property type="match status" value="1"/>
</dbReference>
<dbReference type="Proteomes" id="UP001219518">
    <property type="component" value="Unassembled WGS sequence"/>
</dbReference>
<dbReference type="InterPro" id="IPR037725">
    <property type="entry name" value="C2F_Ferlin"/>
</dbReference>
<dbReference type="EMBL" id="JAHWGI010001434">
    <property type="protein sequence ID" value="KAK3932232.1"/>
    <property type="molecule type" value="Genomic_DNA"/>
</dbReference>
<dbReference type="GO" id="GO:0016020">
    <property type="term" value="C:membrane"/>
    <property type="evidence" value="ECO:0007669"/>
    <property type="project" value="UniProtKB-SubCell"/>
</dbReference>
<dbReference type="SUPFAM" id="SSF49562">
    <property type="entry name" value="C2 domain (Calcium/lipid-binding domain, CaLB)"/>
    <property type="match status" value="1"/>
</dbReference>
<dbReference type="PANTHER" id="PTHR12546">
    <property type="entry name" value="FER-1-LIKE"/>
    <property type="match status" value="1"/>
</dbReference>
<evidence type="ECO:0000256" key="2">
    <source>
        <dbReference type="ARBA" id="ARBA00022692"/>
    </source>
</evidence>
<dbReference type="PROSITE" id="PS50004">
    <property type="entry name" value="C2"/>
    <property type="match status" value="1"/>
</dbReference>
<proteinExistence type="predicted"/>
<dbReference type="GO" id="GO:0007009">
    <property type="term" value="P:plasma membrane organization"/>
    <property type="evidence" value="ECO:0007669"/>
    <property type="project" value="TreeGrafter"/>
</dbReference>
<feature type="signal peptide" evidence="7">
    <location>
        <begin position="1"/>
        <end position="20"/>
    </location>
</feature>